<evidence type="ECO:0000259" key="13">
    <source>
        <dbReference type="Pfam" id="PF01433"/>
    </source>
</evidence>
<dbReference type="Pfam" id="PF11838">
    <property type="entry name" value="ERAP1_C"/>
    <property type="match status" value="1"/>
</dbReference>
<dbReference type="Pfam" id="PF17900">
    <property type="entry name" value="Peptidase_M1_N"/>
    <property type="match status" value="2"/>
</dbReference>
<comment type="cofactor">
    <cofactor evidence="1">
        <name>Zn(2+)</name>
        <dbReference type="ChEBI" id="CHEBI:29105"/>
    </cofactor>
</comment>
<feature type="compositionally biased region" description="Low complexity" evidence="11">
    <location>
        <begin position="1061"/>
        <end position="1085"/>
    </location>
</feature>
<protein>
    <recommendedName>
        <fullName evidence="18">Aminopeptidase</fullName>
    </recommendedName>
</protein>
<evidence type="ECO:0000256" key="7">
    <source>
        <dbReference type="ARBA" id="ARBA00022801"/>
    </source>
</evidence>
<comment type="similarity">
    <text evidence="3">Belongs to the peptidase M1 family.</text>
</comment>
<feature type="domain" description="Peptidase M1 membrane alanine aminopeptidase" evidence="13">
    <location>
        <begin position="407"/>
        <end position="630"/>
    </location>
</feature>
<evidence type="ECO:0000256" key="11">
    <source>
        <dbReference type="SAM" id="MobiDB-lite"/>
    </source>
</evidence>
<evidence type="ECO:0000313" key="17">
    <source>
        <dbReference type="Proteomes" id="UP001153292"/>
    </source>
</evidence>
<dbReference type="PRINTS" id="PR00756">
    <property type="entry name" value="ALADIPTASE"/>
</dbReference>
<evidence type="ECO:0000256" key="9">
    <source>
        <dbReference type="ARBA" id="ARBA00023049"/>
    </source>
</evidence>
<dbReference type="InterPro" id="IPR050344">
    <property type="entry name" value="Peptidase_M1_aminopeptidases"/>
</dbReference>
<dbReference type="InterPro" id="IPR014782">
    <property type="entry name" value="Peptidase_M1_dom"/>
</dbReference>
<reference evidence="16" key="1">
    <citation type="submission" date="2021-12" db="EMBL/GenBank/DDBJ databases">
        <authorList>
            <person name="King R."/>
        </authorList>
    </citation>
    <scope>NUCLEOTIDE SEQUENCE</scope>
</reference>
<dbReference type="InterPro" id="IPR024571">
    <property type="entry name" value="ERAP1-like_C_dom"/>
</dbReference>
<accession>A0ABN8LCW8</accession>
<evidence type="ECO:0000256" key="6">
    <source>
        <dbReference type="ARBA" id="ARBA00022723"/>
    </source>
</evidence>
<keyword evidence="4" id="KW-0325">Glycoprotein</keyword>
<dbReference type="InterPro" id="IPR042097">
    <property type="entry name" value="Aminopeptidase_N-like_N_sf"/>
</dbReference>
<comment type="subcellular location">
    <subcellularLocation>
        <location evidence="2">Cell membrane</location>
        <topology evidence="2">Lipid-anchor</topology>
        <topology evidence="2">GPI-anchor</topology>
    </subcellularLocation>
</comment>
<dbReference type="Gene3D" id="1.10.390.10">
    <property type="entry name" value="Neutral Protease Domain 2"/>
    <property type="match status" value="1"/>
</dbReference>
<evidence type="ECO:0008006" key="18">
    <source>
        <dbReference type="Google" id="ProtNLM"/>
    </source>
</evidence>
<keyword evidence="4" id="KW-0336">GPI-anchor</keyword>
<keyword evidence="7" id="KW-0378">Hydrolase</keyword>
<dbReference type="InterPro" id="IPR045357">
    <property type="entry name" value="Aminopeptidase_N-like_N"/>
</dbReference>
<keyword evidence="6" id="KW-0479">Metal-binding</keyword>
<gene>
    <name evidence="16" type="ORF">CHILSU_LOCUS10877</name>
</gene>
<evidence type="ECO:0000256" key="3">
    <source>
        <dbReference type="ARBA" id="ARBA00010136"/>
    </source>
</evidence>
<keyword evidence="9" id="KW-0482">Metalloprotease</keyword>
<organism evidence="16 17">
    <name type="scientific">Chilo suppressalis</name>
    <name type="common">Asiatic rice borer moth</name>
    <dbReference type="NCBI Taxonomy" id="168631"/>
    <lineage>
        <taxon>Eukaryota</taxon>
        <taxon>Metazoa</taxon>
        <taxon>Ecdysozoa</taxon>
        <taxon>Arthropoda</taxon>
        <taxon>Hexapoda</taxon>
        <taxon>Insecta</taxon>
        <taxon>Pterygota</taxon>
        <taxon>Neoptera</taxon>
        <taxon>Endopterygota</taxon>
        <taxon>Lepidoptera</taxon>
        <taxon>Glossata</taxon>
        <taxon>Ditrysia</taxon>
        <taxon>Pyraloidea</taxon>
        <taxon>Crambidae</taxon>
        <taxon>Crambinae</taxon>
        <taxon>Chilo</taxon>
    </lineage>
</organism>
<dbReference type="SUPFAM" id="SSF55486">
    <property type="entry name" value="Metalloproteases ('zincins'), catalytic domain"/>
    <property type="match status" value="1"/>
</dbReference>
<feature type="transmembrane region" description="Helical" evidence="12">
    <location>
        <begin position="29"/>
        <end position="57"/>
    </location>
</feature>
<keyword evidence="5" id="KW-0645">Protease</keyword>
<keyword evidence="12" id="KW-1133">Transmembrane helix</keyword>
<sequence>MSLSTSRQQFLAYETQSPEDIQYGRKGGVFVSSCICVTFILLAIVLAALVGVIVYFITFFKLSQKIPAAEFWDETEPFGNFEQPSPDLRLPAHVVPSFYRLKLHTDLESSLFTGEVYITIRASQPVKEIILHSKDLSINSNAKLTEQIYERVETIHTKSKREINTNNETSSITNDIFNETSIQKNETTIREAEVITTTAIPITATSEQNISETTVQSVTEPAIPKIDTQVTHSSVRNIKIVSITEATGDRLILKLESTLSTNIDYTLQLTFGGQISNSLTGFYKSTYTDSKDVVKKLGVTQFEPTSARSAFPCFDEPAFKAMFEISIAHPDNITVLSNMKVSTQEAISDEPGWKWTHFERSVNMSTYLVAYFLSDFGSLETSYLSKDNITKAIRIWTRPDLINKAKYALDITPKLLSYYEDVFGVPYALDKVDLVAVPDFSSGAMENWGLITFRETTLLFDEVDGVPREKQNVAIDIAHELAHQWFGNLVTMRWWTDLWLNEGFATYIEYVGVDYIEPKWNMFESFVRDKMDLLRSDALKNTSPVSRKVIDASEISQKFDEISYNKGANLIRMLNHTISEELFHKGLVIYLNDWKYTNAEENDLWEAMSKATSDAAPLKDLSVVEFMNTWTRQAGYPVLNVSRDYETGHVEIRQRLFTSAKEPYSNMLEQIWHIPISYATVDSPTSEWTTKPKLWLKQRTQVVQLPINSSEALYVNVDAIGYYRVNYDKRNWELLSAALKSGRIKSPIAKAQLIDDAFNLAKVAQLDYSYALGLTNCVANGEDSKIVWDMLLNNMGFLKHNLKATSGYVYFQDYMRMIMKKQLERLNYGLGKPRDDNEAFLAENLVMWECFMESPRCLTWARDQFHAWMNKTNIKDNPIPSYLRSLVYCVALKYGGREEWEFLWRVFLTSTEPGVRSLAINSLPSTRDEGLITRLLEKSLTEIPKQYAVAAWSVEAPIGTRLAQDFLVENFDRVHRKFTDMDSFMFPSVLNGAFGGIQSEEELDKLKSLAVKHKQQLLPMSQTLQKLIDTATLRIAWVRRYAADINAWFEKYVTNATSNHTSTTPSSAAQSTTVSTTDVSSADTPGFPPTTPTATDTSNKTTAIDT</sequence>
<evidence type="ECO:0000256" key="8">
    <source>
        <dbReference type="ARBA" id="ARBA00022833"/>
    </source>
</evidence>
<evidence type="ECO:0000259" key="15">
    <source>
        <dbReference type="Pfam" id="PF17900"/>
    </source>
</evidence>
<dbReference type="Gene3D" id="1.25.50.20">
    <property type="match status" value="1"/>
</dbReference>
<proteinExistence type="inferred from homology"/>
<keyword evidence="10" id="KW-0449">Lipoprotein</keyword>
<dbReference type="Gene3D" id="2.60.40.1730">
    <property type="entry name" value="tricorn interacting facor f3 domain"/>
    <property type="match status" value="2"/>
</dbReference>
<dbReference type="Proteomes" id="UP001153292">
    <property type="component" value="Chromosome 8"/>
</dbReference>
<dbReference type="Pfam" id="PF01433">
    <property type="entry name" value="Peptidase_M1"/>
    <property type="match status" value="1"/>
</dbReference>
<name>A0ABN8LCW8_CHISP</name>
<keyword evidence="17" id="KW-1185">Reference proteome</keyword>
<keyword evidence="8" id="KW-0862">Zinc</keyword>
<keyword evidence="12" id="KW-0812">Transmembrane</keyword>
<dbReference type="SUPFAM" id="SSF63737">
    <property type="entry name" value="Leukotriene A4 hydrolase N-terminal domain"/>
    <property type="match status" value="1"/>
</dbReference>
<evidence type="ECO:0000259" key="14">
    <source>
        <dbReference type="Pfam" id="PF11838"/>
    </source>
</evidence>
<dbReference type="EMBL" id="OU963901">
    <property type="protein sequence ID" value="CAH2991842.1"/>
    <property type="molecule type" value="Genomic_DNA"/>
</dbReference>
<dbReference type="Gene3D" id="2.60.40.1910">
    <property type="match status" value="1"/>
</dbReference>
<dbReference type="InterPro" id="IPR034016">
    <property type="entry name" value="M1_APN-typ"/>
</dbReference>
<evidence type="ECO:0000256" key="12">
    <source>
        <dbReference type="SAM" id="Phobius"/>
    </source>
</evidence>
<feature type="compositionally biased region" description="Low complexity" evidence="11">
    <location>
        <begin position="1092"/>
        <end position="1106"/>
    </location>
</feature>
<evidence type="ECO:0000256" key="2">
    <source>
        <dbReference type="ARBA" id="ARBA00004609"/>
    </source>
</evidence>
<evidence type="ECO:0000313" key="16">
    <source>
        <dbReference type="EMBL" id="CAH2991842.1"/>
    </source>
</evidence>
<dbReference type="InterPro" id="IPR001930">
    <property type="entry name" value="Peptidase_M1"/>
</dbReference>
<evidence type="ECO:0000256" key="1">
    <source>
        <dbReference type="ARBA" id="ARBA00001947"/>
    </source>
</evidence>
<evidence type="ECO:0000256" key="4">
    <source>
        <dbReference type="ARBA" id="ARBA00022622"/>
    </source>
</evidence>
<dbReference type="InterPro" id="IPR027268">
    <property type="entry name" value="Peptidase_M4/M1_CTD_sf"/>
</dbReference>
<evidence type="ECO:0000256" key="5">
    <source>
        <dbReference type="ARBA" id="ARBA00022670"/>
    </source>
</evidence>
<feature type="domain" description="Aminopeptidase N-like N-terminal" evidence="15">
    <location>
        <begin position="232"/>
        <end position="368"/>
    </location>
</feature>
<evidence type="ECO:0000256" key="10">
    <source>
        <dbReference type="ARBA" id="ARBA00023288"/>
    </source>
</evidence>
<dbReference type="CDD" id="cd09601">
    <property type="entry name" value="M1_APN-Q_like"/>
    <property type="match status" value="1"/>
</dbReference>
<keyword evidence="12" id="KW-0472">Membrane</keyword>
<feature type="domain" description="ERAP1-like C-terminal" evidence="14">
    <location>
        <begin position="714"/>
        <end position="1030"/>
    </location>
</feature>
<feature type="region of interest" description="Disordered" evidence="11">
    <location>
        <begin position="1059"/>
        <end position="1106"/>
    </location>
</feature>
<dbReference type="PANTHER" id="PTHR11533">
    <property type="entry name" value="PROTEASE M1 ZINC METALLOPROTEASE"/>
    <property type="match status" value="1"/>
</dbReference>
<dbReference type="PANTHER" id="PTHR11533:SF294">
    <property type="entry name" value="THYROTROPIN-RELEASING HORMONE-DEGRADING ECTOENZYME"/>
    <property type="match status" value="1"/>
</dbReference>
<feature type="domain" description="Aminopeptidase N-like N-terminal" evidence="15">
    <location>
        <begin position="95"/>
        <end position="162"/>
    </location>
</feature>